<name>A0A1Y1XTG1_9FUNG</name>
<sequence>MSPENLGKQALSDIVESANKIIAGMIYTVMSDFSSKLIKEGLDSNTVLKCTNKLSSNYLGEGVKIRKKPAPRAPKAPGTTKSSSTTKSCSKPTPKTLTWEPHPEDPDNYSFTRDIVLKKGLPVCYNKNKKVVYVGGKDEVYDLEVEDAMLLSNYNLVCDMSFAGVPKAE</sequence>
<feature type="region of interest" description="Disordered" evidence="1">
    <location>
        <begin position="63"/>
        <end position="104"/>
    </location>
</feature>
<evidence type="ECO:0000313" key="2">
    <source>
        <dbReference type="EMBL" id="ORX88796.1"/>
    </source>
</evidence>
<accession>A0A1Y1XTG1</accession>
<feature type="compositionally biased region" description="Low complexity" evidence="1">
    <location>
        <begin position="73"/>
        <end position="98"/>
    </location>
</feature>
<organism evidence="2 3">
    <name type="scientific">Basidiobolus meristosporus CBS 931.73</name>
    <dbReference type="NCBI Taxonomy" id="1314790"/>
    <lineage>
        <taxon>Eukaryota</taxon>
        <taxon>Fungi</taxon>
        <taxon>Fungi incertae sedis</taxon>
        <taxon>Zoopagomycota</taxon>
        <taxon>Entomophthoromycotina</taxon>
        <taxon>Basidiobolomycetes</taxon>
        <taxon>Basidiobolales</taxon>
        <taxon>Basidiobolaceae</taxon>
        <taxon>Basidiobolus</taxon>
    </lineage>
</organism>
<keyword evidence="3" id="KW-1185">Reference proteome</keyword>
<evidence type="ECO:0000313" key="3">
    <source>
        <dbReference type="Proteomes" id="UP000193498"/>
    </source>
</evidence>
<gene>
    <name evidence="2" type="ORF">K493DRAFT_306318</name>
</gene>
<protein>
    <submittedName>
        <fullName evidence="2">Uncharacterized protein</fullName>
    </submittedName>
</protein>
<evidence type="ECO:0000256" key="1">
    <source>
        <dbReference type="SAM" id="MobiDB-lite"/>
    </source>
</evidence>
<dbReference type="EMBL" id="MCFE01000497">
    <property type="protein sequence ID" value="ORX88796.1"/>
    <property type="molecule type" value="Genomic_DNA"/>
</dbReference>
<comment type="caution">
    <text evidence="2">The sequence shown here is derived from an EMBL/GenBank/DDBJ whole genome shotgun (WGS) entry which is preliminary data.</text>
</comment>
<dbReference type="AlphaFoldDB" id="A0A1Y1XTG1"/>
<dbReference type="Proteomes" id="UP000193498">
    <property type="component" value="Unassembled WGS sequence"/>
</dbReference>
<proteinExistence type="predicted"/>
<reference evidence="2 3" key="1">
    <citation type="submission" date="2016-07" db="EMBL/GenBank/DDBJ databases">
        <title>Pervasive Adenine N6-methylation of Active Genes in Fungi.</title>
        <authorList>
            <consortium name="DOE Joint Genome Institute"/>
            <person name="Mondo S.J."/>
            <person name="Dannebaum R.O."/>
            <person name="Kuo R.C."/>
            <person name="Labutti K."/>
            <person name="Haridas S."/>
            <person name="Kuo A."/>
            <person name="Salamov A."/>
            <person name="Ahrendt S.R."/>
            <person name="Lipzen A."/>
            <person name="Sullivan W."/>
            <person name="Andreopoulos W.B."/>
            <person name="Clum A."/>
            <person name="Lindquist E."/>
            <person name="Daum C."/>
            <person name="Ramamoorthy G.K."/>
            <person name="Gryganskyi A."/>
            <person name="Culley D."/>
            <person name="Magnuson J.K."/>
            <person name="James T.Y."/>
            <person name="O'Malley M.A."/>
            <person name="Stajich J.E."/>
            <person name="Spatafora J.W."/>
            <person name="Visel A."/>
            <person name="Grigoriev I.V."/>
        </authorList>
    </citation>
    <scope>NUCLEOTIDE SEQUENCE [LARGE SCALE GENOMIC DNA]</scope>
    <source>
        <strain evidence="2 3">CBS 931.73</strain>
    </source>
</reference>
<dbReference type="InParanoid" id="A0A1Y1XTG1"/>